<organism evidence="1">
    <name type="scientific">Culex pipiens</name>
    <name type="common">House mosquito</name>
    <dbReference type="NCBI Taxonomy" id="7175"/>
    <lineage>
        <taxon>Eukaryota</taxon>
        <taxon>Metazoa</taxon>
        <taxon>Ecdysozoa</taxon>
        <taxon>Arthropoda</taxon>
        <taxon>Hexapoda</taxon>
        <taxon>Insecta</taxon>
        <taxon>Pterygota</taxon>
        <taxon>Neoptera</taxon>
        <taxon>Endopterygota</taxon>
        <taxon>Diptera</taxon>
        <taxon>Nematocera</taxon>
        <taxon>Culicoidea</taxon>
        <taxon>Culicidae</taxon>
        <taxon>Culicinae</taxon>
        <taxon>Culicini</taxon>
        <taxon>Culex</taxon>
        <taxon>Culex</taxon>
    </lineage>
</organism>
<accession>A0A8D8BLK5</accession>
<dbReference type="EMBL" id="HBUE01078054">
    <property type="protein sequence ID" value="CAG6476209.1"/>
    <property type="molecule type" value="Transcribed_RNA"/>
</dbReference>
<dbReference type="AlphaFoldDB" id="A0A8D8BLK5"/>
<evidence type="ECO:0000313" key="1">
    <source>
        <dbReference type="EMBL" id="CAG6476209.1"/>
    </source>
</evidence>
<reference evidence="1" key="1">
    <citation type="submission" date="2021-05" db="EMBL/GenBank/DDBJ databases">
        <authorList>
            <person name="Alioto T."/>
            <person name="Alioto T."/>
            <person name="Gomez Garrido J."/>
        </authorList>
    </citation>
    <scope>NUCLEOTIDE SEQUENCE</scope>
</reference>
<protein>
    <submittedName>
        <fullName evidence="1">(northern house mosquito) hypothetical protein</fullName>
    </submittedName>
</protein>
<name>A0A8D8BLK5_CULPI</name>
<sequence>MRILFDKLRKTRRSTRFALPAKLRTILQRLQVHLNVLHEPRINPTVNLPHHLQTLPQLTPSVIRLAMFHQQLAVVHEGPCHHRQKFLPLSQQLTGSFKAVAPLRPKLRQGAVQLVALFVVVAEECHPRVTGQRQQGHALVLWPATKLAAAAGVVVQQVLAPIDRLLGEQVRRGASFLRRLDVFYSLASRVHAVGSFTQR</sequence>
<proteinExistence type="predicted"/>